<dbReference type="RefSeq" id="NP_777341.1">
    <property type="nucleotide sequence ID" value="NC_004462.2"/>
</dbReference>
<evidence type="ECO:0000313" key="2">
    <source>
        <dbReference type="Proteomes" id="UP000002112"/>
    </source>
</evidence>
<dbReference type="Proteomes" id="UP000002112">
    <property type="component" value="Segment"/>
</dbReference>
<keyword evidence="2" id="KW-1185">Reference proteome</keyword>
<evidence type="ECO:0000313" key="1">
    <source>
        <dbReference type="EMBL" id="BAC55303.1"/>
    </source>
</evidence>
<sequence length="305" mass="33142">MSVRITNFGLDAVARVDSGSSSNSSFPYFHKWSRYTAIGTGTTPPNQTDTALASEVARTDSNGGFSHTEQYVRDSTNNKLRAVITEYRVFNFTNSYNLTEYGHFTQSTGANCVFRDLFRQDPNNPNSTPVVISVQSGDQLQIIKTVVIEVPWLETTYSIIITGMAGKDGNGTHDVVGTAFATEDALVLEVMRVLWPGGYTASGHAYFHAITASGQSTARGTSINTSAGYAMTGDAYTNGSYTRTKRYKLTTAQENGTIYGFAVNNSSVSGTSNLGYKMLFQNPSSITKASTHTLEMVFQMTWGRG</sequence>
<accession>Q859R8</accession>
<name>Q859R8_9VIRU</name>
<protein>
    <submittedName>
        <fullName evidence="1">Lysozyme</fullName>
    </submittedName>
</protein>
<dbReference type="OrthoDB" id="36426at10239"/>
<dbReference type="GeneID" id="956196"/>
<dbReference type="EMBL" id="AB063393">
    <property type="protein sequence ID" value="BAC55303.1"/>
    <property type="molecule type" value="Genomic_DNA"/>
</dbReference>
<organism evidence="1 2">
    <name type="scientific">Thermus virus IN93</name>
    <dbReference type="NCBI Taxonomy" id="1714273"/>
    <lineage>
        <taxon>Viruses</taxon>
        <taxon>Singelaviria</taxon>
        <taxon>Helvetiavirae</taxon>
        <taxon>Dividoviricota</taxon>
        <taxon>Laserviricetes</taxon>
        <taxon>Halopanivirales</taxon>
        <taxon>Matsushitaviridae</taxon>
        <taxon>Hukuchivirus</taxon>
        <taxon>Hukuchivirus IN93</taxon>
    </lineage>
</organism>
<proteinExistence type="predicted"/>
<dbReference type="BRENDA" id="3.2.1.17">
    <property type="organism ID" value="14560"/>
</dbReference>
<dbReference type="KEGG" id="vg:956196"/>
<reference evidence="1 2" key="1">
    <citation type="journal article" date="2008" name="Biochem. Biophys. Res. Commun.">
        <title>A novel thermophilic lysozyme from bacteriophage phiIN93.</title>
        <authorList>
            <person name="Matsushita I."/>
            <person name="Yanase H."/>
        </authorList>
    </citation>
    <scope>NUCLEOTIDE SEQUENCE [LARGE SCALE GENOMIC DNA]</scope>
</reference>